<evidence type="ECO:0000313" key="3">
    <source>
        <dbReference type="Proteomes" id="UP000747542"/>
    </source>
</evidence>
<evidence type="ECO:0000313" key="2">
    <source>
        <dbReference type="EMBL" id="KAG7160422.1"/>
    </source>
</evidence>
<keyword evidence="3" id="KW-1185">Reference proteome</keyword>
<organism evidence="2 3">
    <name type="scientific">Homarus americanus</name>
    <name type="common">American lobster</name>
    <dbReference type="NCBI Taxonomy" id="6706"/>
    <lineage>
        <taxon>Eukaryota</taxon>
        <taxon>Metazoa</taxon>
        <taxon>Ecdysozoa</taxon>
        <taxon>Arthropoda</taxon>
        <taxon>Crustacea</taxon>
        <taxon>Multicrustacea</taxon>
        <taxon>Malacostraca</taxon>
        <taxon>Eumalacostraca</taxon>
        <taxon>Eucarida</taxon>
        <taxon>Decapoda</taxon>
        <taxon>Pleocyemata</taxon>
        <taxon>Astacidea</taxon>
        <taxon>Nephropoidea</taxon>
        <taxon>Nephropidae</taxon>
        <taxon>Homarus</taxon>
    </lineage>
</organism>
<accession>A0A8J5JL83</accession>
<protein>
    <submittedName>
        <fullName evidence="2">Uncharacterized protein</fullName>
    </submittedName>
</protein>
<dbReference type="Proteomes" id="UP000747542">
    <property type="component" value="Unassembled WGS sequence"/>
</dbReference>
<feature type="region of interest" description="Disordered" evidence="1">
    <location>
        <begin position="47"/>
        <end position="70"/>
    </location>
</feature>
<name>A0A8J5JL83_HOMAM</name>
<gene>
    <name evidence="2" type="ORF">Hamer_G001666</name>
</gene>
<dbReference type="EMBL" id="JAHLQT010031306">
    <property type="protein sequence ID" value="KAG7160422.1"/>
    <property type="molecule type" value="Genomic_DNA"/>
</dbReference>
<feature type="compositionally biased region" description="Polar residues" evidence="1">
    <location>
        <begin position="60"/>
        <end position="69"/>
    </location>
</feature>
<dbReference type="AlphaFoldDB" id="A0A8J5JL83"/>
<proteinExistence type="predicted"/>
<evidence type="ECO:0000256" key="1">
    <source>
        <dbReference type="SAM" id="MobiDB-lite"/>
    </source>
</evidence>
<reference evidence="2" key="1">
    <citation type="journal article" date="2021" name="Sci. Adv.">
        <title>The American lobster genome reveals insights on longevity, neural, and immune adaptations.</title>
        <authorList>
            <person name="Polinski J.M."/>
            <person name="Zimin A.V."/>
            <person name="Clark K.F."/>
            <person name="Kohn A.B."/>
            <person name="Sadowski N."/>
            <person name="Timp W."/>
            <person name="Ptitsyn A."/>
            <person name="Khanna P."/>
            <person name="Romanova D.Y."/>
            <person name="Williams P."/>
            <person name="Greenwood S.J."/>
            <person name="Moroz L.L."/>
            <person name="Walt D.R."/>
            <person name="Bodnar A.G."/>
        </authorList>
    </citation>
    <scope>NUCLEOTIDE SEQUENCE</scope>
    <source>
        <strain evidence="2">GMGI-L3</strain>
    </source>
</reference>
<feature type="compositionally biased region" description="Basic residues" evidence="1">
    <location>
        <begin position="47"/>
        <end position="59"/>
    </location>
</feature>
<sequence>MIMMTMVLVDIDHGDVLSQYNHLRLHACVVVVVVMVMVGQKSAQAKVLHRKNHHHHHQKSNGSMSTQEDVSIAGSLKANDTFTSMATAVSQGSQSE</sequence>
<comment type="caution">
    <text evidence="2">The sequence shown here is derived from an EMBL/GenBank/DDBJ whole genome shotgun (WGS) entry which is preliminary data.</text>
</comment>